<accession>A0A024UWP2</accession>
<gene>
    <name evidence="2" type="ORF">H310_00698</name>
</gene>
<dbReference type="EMBL" id="KI913952">
    <property type="protein sequence ID" value="ETW10380.1"/>
    <property type="molecule type" value="Genomic_DNA"/>
</dbReference>
<evidence type="ECO:0000256" key="1">
    <source>
        <dbReference type="SAM" id="MobiDB-lite"/>
    </source>
</evidence>
<protein>
    <submittedName>
        <fullName evidence="2">Uncharacterized protein</fullName>
    </submittedName>
</protein>
<dbReference type="OrthoDB" id="76438at2759"/>
<feature type="compositionally biased region" description="Basic and acidic residues" evidence="1">
    <location>
        <begin position="201"/>
        <end position="214"/>
    </location>
</feature>
<proteinExistence type="predicted"/>
<dbReference type="RefSeq" id="XP_008861791.1">
    <property type="nucleotide sequence ID" value="XM_008863569.1"/>
</dbReference>
<organism evidence="2">
    <name type="scientific">Aphanomyces invadans</name>
    <dbReference type="NCBI Taxonomy" id="157072"/>
    <lineage>
        <taxon>Eukaryota</taxon>
        <taxon>Sar</taxon>
        <taxon>Stramenopiles</taxon>
        <taxon>Oomycota</taxon>
        <taxon>Saprolegniomycetes</taxon>
        <taxon>Saprolegniales</taxon>
        <taxon>Verrucalvaceae</taxon>
        <taxon>Aphanomyces</taxon>
    </lineage>
</organism>
<dbReference type="GeneID" id="20077748"/>
<reference evidence="2" key="1">
    <citation type="submission" date="2013-12" db="EMBL/GenBank/DDBJ databases">
        <title>The Genome Sequence of Aphanomyces invadans NJM9701.</title>
        <authorList>
            <consortium name="The Broad Institute Genomics Platform"/>
            <person name="Russ C."/>
            <person name="Tyler B."/>
            <person name="van West P."/>
            <person name="Dieguez-Uribeondo J."/>
            <person name="Young S.K."/>
            <person name="Zeng Q."/>
            <person name="Gargeya S."/>
            <person name="Fitzgerald M."/>
            <person name="Abouelleil A."/>
            <person name="Alvarado L."/>
            <person name="Chapman S.B."/>
            <person name="Gainer-Dewar J."/>
            <person name="Goldberg J."/>
            <person name="Griggs A."/>
            <person name="Gujja S."/>
            <person name="Hansen M."/>
            <person name="Howarth C."/>
            <person name="Imamovic A."/>
            <person name="Ireland A."/>
            <person name="Larimer J."/>
            <person name="McCowan C."/>
            <person name="Murphy C."/>
            <person name="Pearson M."/>
            <person name="Poon T.W."/>
            <person name="Priest M."/>
            <person name="Roberts A."/>
            <person name="Saif S."/>
            <person name="Shea T."/>
            <person name="Sykes S."/>
            <person name="Wortman J."/>
            <person name="Nusbaum C."/>
            <person name="Birren B."/>
        </authorList>
    </citation>
    <scope>NUCLEOTIDE SEQUENCE [LARGE SCALE GENOMIC DNA]</scope>
    <source>
        <strain evidence="2">NJM9701</strain>
    </source>
</reference>
<feature type="region of interest" description="Disordered" evidence="1">
    <location>
        <begin position="191"/>
        <end position="214"/>
    </location>
</feature>
<sequence length="214" mass="24615">MRHLRQLGSRSPSKLHRDAVQRLELADRAQQAYFLAYELECEMADLVVWTEAMIIPQSWRLAIRKHLAPLVRRMKVHVAHLIQAESHLLPPFHPRNLAQFEGLLQRTEDISVVLYDTMQECKRRATDGERVVAATMIQRHVRRHLRAKGFYTKIVKLTRLQRGLIPGLFDGLKGETIMSITADAITLEYPKALNRPSPAQKDGRPNDKTNHSTC</sequence>
<name>A0A024UWP2_9STRA</name>
<dbReference type="AlphaFoldDB" id="A0A024UWP2"/>
<evidence type="ECO:0000313" key="2">
    <source>
        <dbReference type="EMBL" id="ETW10380.1"/>
    </source>
</evidence>
<dbReference type="VEuPathDB" id="FungiDB:H310_00698"/>
<dbReference type="eggNOG" id="ENOG502SASN">
    <property type="taxonomic scope" value="Eukaryota"/>
</dbReference>